<dbReference type="InterPro" id="IPR003960">
    <property type="entry name" value="ATPase_AAA_CS"/>
</dbReference>
<dbReference type="Proteomes" id="UP000694865">
    <property type="component" value="Unplaced"/>
</dbReference>
<dbReference type="Pfam" id="PF23563">
    <property type="entry name" value="TRIP13_N"/>
    <property type="match status" value="1"/>
</dbReference>
<sequence>MEVGDLENALPDYVEPSVHVEICQNPCSTLTAAIIKEHVMQLLHQHRTAYGDFILTEFDDPILIKHVKSVAICDTDLSKLGKQAIDLCHTQLDLHVFQLQEDGAASEELDDDNLSAASHWILPAVEFHGMWENLIFDSSVKEDLLYSYGQLIEINSHSLFSKWFSESGKLVMKMFQKIQEFIDNQDALICVLIDEVESLTAARKSSMSGAEPSDAIRVVNALLTQIDQIKKHPNVIILTTSNVTGAIDLAFVDRADIKQYIGHPSPAAVFKIYHSCLCELMRKRIIQPLQQLLDLRALEVMEFKENDATKLSMRLWEIANQSHGLSGRTLRKLPFLAHALYIQTRTVSLKDYLAALSEVVKRQFEERGHLESS</sequence>
<dbReference type="Pfam" id="PF23242">
    <property type="entry name" value="AAA_lid_TRIP13_C"/>
    <property type="match status" value="1"/>
</dbReference>
<keyword evidence="2 3" id="KW-0067">ATP-binding</keyword>
<dbReference type="Gene3D" id="3.40.50.300">
    <property type="entry name" value="P-loop containing nucleotide triphosphate hydrolases"/>
    <property type="match status" value="1"/>
</dbReference>
<dbReference type="SUPFAM" id="SSF52540">
    <property type="entry name" value="P-loop containing nucleoside triphosphate hydrolases"/>
    <property type="match status" value="1"/>
</dbReference>
<evidence type="ECO:0000256" key="3">
    <source>
        <dbReference type="RuleBase" id="RU003651"/>
    </source>
</evidence>
<protein>
    <submittedName>
        <fullName evidence="7">Pachytene checkpoint protein 2 homolog</fullName>
    </submittedName>
</protein>
<dbReference type="PROSITE" id="PS00674">
    <property type="entry name" value="AAA"/>
    <property type="match status" value="1"/>
</dbReference>
<dbReference type="InterPro" id="IPR044539">
    <property type="entry name" value="Pch2-like"/>
</dbReference>
<accession>A0ABM0H0R7</accession>
<gene>
    <name evidence="7" type="primary">LOC100377253</name>
</gene>
<dbReference type="InterPro" id="IPR027417">
    <property type="entry name" value="P-loop_NTPase"/>
</dbReference>
<name>A0ABM0H0R7_SACKO</name>
<dbReference type="Pfam" id="PF00004">
    <property type="entry name" value="AAA"/>
    <property type="match status" value="1"/>
</dbReference>
<dbReference type="InterPro" id="IPR058249">
    <property type="entry name" value="Pch2_C"/>
</dbReference>
<feature type="domain" description="Pachytene checkpoint protein 2 C-terminal" evidence="5">
    <location>
        <begin position="265"/>
        <end position="363"/>
    </location>
</feature>
<dbReference type="InterPro" id="IPR003959">
    <property type="entry name" value="ATPase_AAA_core"/>
</dbReference>
<organism evidence="6 7">
    <name type="scientific">Saccoglossus kowalevskii</name>
    <name type="common">Acorn worm</name>
    <dbReference type="NCBI Taxonomy" id="10224"/>
    <lineage>
        <taxon>Eukaryota</taxon>
        <taxon>Metazoa</taxon>
        <taxon>Hemichordata</taxon>
        <taxon>Enteropneusta</taxon>
        <taxon>Harrimaniidae</taxon>
        <taxon>Saccoglossus</taxon>
    </lineage>
</organism>
<feature type="domain" description="ATPase AAA-type core" evidence="4">
    <location>
        <begin position="150"/>
        <end position="262"/>
    </location>
</feature>
<evidence type="ECO:0000313" key="6">
    <source>
        <dbReference type="Proteomes" id="UP000694865"/>
    </source>
</evidence>
<evidence type="ECO:0000256" key="1">
    <source>
        <dbReference type="ARBA" id="ARBA00022741"/>
    </source>
</evidence>
<dbReference type="GeneID" id="100377253"/>
<proteinExistence type="inferred from homology"/>
<evidence type="ECO:0000256" key="2">
    <source>
        <dbReference type="ARBA" id="ARBA00022840"/>
    </source>
</evidence>
<evidence type="ECO:0000313" key="7">
    <source>
        <dbReference type="RefSeq" id="XP_002741639.1"/>
    </source>
</evidence>
<dbReference type="PANTHER" id="PTHR45991">
    <property type="entry name" value="PACHYTENE CHECKPOINT PROTEIN 2"/>
    <property type="match status" value="1"/>
</dbReference>
<comment type="similarity">
    <text evidence="3">Belongs to the AAA ATPase family.</text>
</comment>
<evidence type="ECO:0000259" key="5">
    <source>
        <dbReference type="Pfam" id="PF23242"/>
    </source>
</evidence>
<dbReference type="RefSeq" id="XP_002741639.1">
    <property type="nucleotide sequence ID" value="XM_002741593.2"/>
</dbReference>
<reference evidence="7" key="1">
    <citation type="submission" date="2025-08" db="UniProtKB">
        <authorList>
            <consortium name="RefSeq"/>
        </authorList>
    </citation>
    <scope>IDENTIFICATION</scope>
    <source>
        <tissue evidence="7">Testes</tissue>
    </source>
</reference>
<dbReference type="PANTHER" id="PTHR45991:SF1">
    <property type="entry name" value="PACHYTENE CHECKPOINT PROTEIN 2 HOMOLOG"/>
    <property type="match status" value="1"/>
</dbReference>
<keyword evidence="1 3" id="KW-0547">Nucleotide-binding</keyword>
<keyword evidence="6" id="KW-1185">Reference proteome</keyword>
<evidence type="ECO:0000259" key="4">
    <source>
        <dbReference type="Pfam" id="PF00004"/>
    </source>
</evidence>